<evidence type="ECO:0000256" key="6">
    <source>
        <dbReference type="ARBA" id="ARBA00022801"/>
    </source>
</evidence>
<evidence type="ECO:0000256" key="2">
    <source>
        <dbReference type="ARBA" id="ARBA00022679"/>
    </source>
</evidence>
<evidence type="ECO:0000256" key="3">
    <source>
        <dbReference type="ARBA" id="ARBA00022695"/>
    </source>
</evidence>
<feature type="compositionally biased region" description="Basic and acidic residues" evidence="8">
    <location>
        <begin position="75"/>
        <end position="94"/>
    </location>
</feature>
<keyword evidence="11" id="KW-1185">Reference proteome</keyword>
<reference evidence="10" key="1">
    <citation type="submission" date="2013-04" db="EMBL/GenBank/DDBJ databases">
        <authorList>
            <person name="Qu J."/>
            <person name="Murali S.C."/>
            <person name="Bandaranaike D."/>
            <person name="Bellair M."/>
            <person name="Blankenburg K."/>
            <person name="Chao H."/>
            <person name="Dinh H."/>
            <person name="Doddapaneni H."/>
            <person name="Downs B."/>
            <person name="Dugan-Rocha S."/>
            <person name="Elkadiri S."/>
            <person name="Gnanaolivu R.D."/>
            <person name="Hernandez B."/>
            <person name="Javaid M."/>
            <person name="Jayaseelan J.C."/>
            <person name="Lee S."/>
            <person name="Li M."/>
            <person name="Ming W."/>
            <person name="Munidasa M."/>
            <person name="Muniz J."/>
            <person name="Nguyen L."/>
            <person name="Ongeri F."/>
            <person name="Osuji N."/>
            <person name="Pu L.-L."/>
            <person name="Puazo M."/>
            <person name="Qu C."/>
            <person name="Quiroz J."/>
            <person name="Raj R."/>
            <person name="Weissenberger G."/>
            <person name="Xin Y."/>
            <person name="Zou X."/>
            <person name="Han Y."/>
            <person name="Richards S."/>
            <person name="Worley K."/>
            <person name="Muzny D."/>
            <person name="Gibbs R."/>
        </authorList>
    </citation>
    <scope>NUCLEOTIDE SEQUENCE</scope>
    <source>
        <strain evidence="10">Sampled in the wild</strain>
    </source>
</reference>
<dbReference type="GO" id="GO:0042575">
    <property type="term" value="C:DNA polymerase complex"/>
    <property type="evidence" value="ECO:0007669"/>
    <property type="project" value="UniProtKB-ARBA"/>
</dbReference>
<dbReference type="InterPro" id="IPR036397">
    <property type="entry name" value="RNaseH_sf"/>
</dbReference>
<dbReference type="InterPro" id="IPR041588">
    <property type="entry name" value="Integrase_H2C2"/>
</dbReference>
<dbReference type="GO" id="GO:0003964">
    <property type="term" value="F:RNA-directed DNA polymerase activity"/>
    <property type="evidence" value="ECO:0007669"/>
    <property type="project" value="UniProtKB-KW"/>
</dbReference>
<dbReference type="EMBL" id="KZ308388">
    <property type="protein sequence ID" value="KAG8228765.1"/>
    <property type="molecule type" value="Genomic_DNA"/>
</dbReference>
<feature type="region of interest" description="Disordered" evidence="8">
    <location>
        <begin position="511"/>
        <end position="535"/>
    </location>
</feature>
<keyword evidence="2" id="KW-0808">Transferase</keyword>
<evidence type="ECO:0000313" key="10">
    <source>
        <dbReference type="EMBL" id="KAG8228765.1"/>
    </source>
</evidence>
<dbReference type="Pfam" id="PF17921">
    <property type="entry name" value="Integrase_H2C2"/>
    <property type="match status" value="1"/>
</dbReference>
<dbReference type="GO" id="GO:0016787">
    <property type="term" value="F:hydrolase activity"/>
    <property type="evidence" value="ECO:0007669"/>
    <property type="project" value="UniProtKB-KW"/>
</dbReference>
<comment type="caution">
    <text evidence="10">The sequence shown here is derived from an EMBL/GenBank/DDBJ whole genome shotgun (WGS) entry which is preliminary data.</text>
</comment>
<dbReference type="Gene3D" id="1.10.340.70">
    <property type="match status" value="1"/>
</dbReference>
<feature type="domain" description="Integrase catalytic" evidence="9">
    <location>
        <begin position="326"/>
        <end position="433"/>
    </location>
</feature>
<protein>
    <recommendedName>
        <fullName evidence="1">RNA-directed DNA polymerase</fullName>
        <ecNumber evidence="1">2.7.7.49</ecNumber>
    </recommendedName>
</protein>
<dbReference type="GO" id="GO:0015074">
    <property type="term" value="P:DNA integration"/>
    <property type="evidence" value="ECO:0007669"/>
    <property type="project" value="InterPro"/>
</dbReference>
<keyword evidence="7" id="KW-0695">RNA-directed DNA polymerase</keyword>
<dbReference type="GO" id="GO:0003676">
    <property type="term" value="F:nucleic acid binding"/>
    <property type="evidence" value="ECO:0007669"/>
    <property type="project" value="InterPro"/>
</dbReference>
<keyword evidence="3" id="KW-0548">Nucleotidyltransferase</keyword>
<feature type="compositionally biased region" description="Polar residues" evidence="8">
    <location>
        <begin position="513"/>
        <end position="523"/>
    </location>
</feature>
<feature type="region of interest" description="Disordered" evidence="8">
    <location>
        <begin position="61"/>
        <end position="94"/>
    </location>
</feature>
<evidence type="ECO:0000256" key="7">
    <source>
        <dbReference type="ARBA" id="ARBA00022918"/>
    </source>
</evidence>
<dbReference type="AlphaFoldDB" id="A0A8K0K7Q3"/>
<dbReference type="OrthoDB" id="6771023at2759"/>
<gene>
    <name evidence="10" type="ORF">J437_LFUL007758</name>
</gene>
<proteinExistence type="predicted"/>
<evidence type="ECO:0000256" key="4">
    <source>
        <dbReference type="ARBA" id="ARBA00022722"/>
    </source>
</evidence>
<dbReference type="SUPFAM" id="SSF56672">
    <property type="entry name" value="DNA/RNA polymerases"/>
    <property type="match status" value="1"/>
</dbReference>
<dbReference type="Proteomes" id="UP000792457">
    <property type="component" value="Unassembled WGS sequence"/>
</dbReference>
<dbReference type="InterPro" id="IPR001584">
    <property type="entry name" value="Integrase_cat-core"/>
</dbReference>
<keyword evidence="5" id="KW-0255">Endonuclease</keyword>
<sequence>MKAYIFGKLRLCRQCPVPLPDAEIIWCVVWGLRRPEVAAAVMSTAPETVEELLERVEKVEEGFPAASSHSLGGKVRTESTDQERGTRDEGSDAESRYHSNELECLVVDWAIEKLQCYVFGRPFKVVTDNLAVVWLQGKKEVGGKLGLGVMTLQEHDILFVNRKGKANVVADALSRNLRADSKRERENHQGYRRATRGGCCTLEVFEVVGGTLYRKEREGIRHRCLAIPQSLQRRVLELGGGSTGWHLGVKKTLGKVRERFWWEGHGKHVKRFVRSCTKSQMCKQPPGQPFGLLQLIPTLEKPFEVLGINHVGPLQCTTDGNKYLLIVMKHGAPKKLISVWGSAFTGDLLAGVLGKLGVEHALVAAYHPQTNGLCERANHTLLQVLSTYLDGDVGCWDNTIFLVYERLPMLPEEATFPWPADAPEPYDEFLERVERARQIAASRTDKEKVTQSHLYNRRHREAPSYVVGDLVLVSDVTYKVGDLPGHYTRRRWIVFLVHVSQLNSYIEGYIRGDTNTGDGSSSPYDGDTSDDNAEECSVVEACSGGNLADQSEGSVDRSRARPQWVIRQPVRFNDYEL</sequence>
<dbReference type="PANTHER" id="PTHR37984:SF5">
    <property type="entry name" value="PROTEIN NYNRIN-LIKE"/>
    <property type="match status" value="1"/>
</dbReference>
<evidence type="ECO:0000256" key="8">
    <source>
        <dbReference type="SAM" id="MobiDB-lite"/>
    </source>
</evidence>
<dbReference type="InterPro" id="IPR043502">
    <property type="entry name" value="DNA/RNA_pol_sf"/>
</dbReference>
<accession>A0A8K0K7Q3</accession>
<evidence type="ECO:0000256" key="5">
    <source>
        <dbReference type="ARBA" id="ARBA00022759"/>
    </source>
</evidence>
<evidence type="ECO:0000256" key="1">
    <source>
        <dbReference type="ARBA" id="ARBA00012493"/>
    </source>
</evidence>
<organism evidence="10 11">
    <name type="scientific">Ladona fulva</name>
    <name type="common">Scarce chaser dragonfly</name>
    <name type="synonym">Libellula fulva</name>
    <dbReference type="NCBI Taxonomy" id="123851"/>
    <lineage>
        <taxon>Eukaryota</taxon>
        <taxon>Metazoa</taxon>
        <taxon>Ecdysozoa</taxon>
        <taxon>Arthropoda</taxon>
        <taxon>Hexapoda</taxon>
        <taxon>Insecta</taxon>
        <taxon>Pterygota</taxon>
        <taxon>Palaeoptera</taxon>
        <taxon>Odonata</taxon>
        <taxon>Epiprocta</taxon>
        <taxon>Anisoptera</taxon>
        <taxon>Libelluloidea</taxon>
        <taxon>Libellulidae</taxon>
        <taxon>Ladona</taxon>
    </lineage>
</organism>
<dbReference type="InterPro" id="IPR012337">
    <property type="entry name" value="RNaseH-like_sf"/>
</dbReference>
<dbReference type="PANTHER" id="PTHR37984">
    <property type="entry name" value="PROTEIN CBG26694"/>
    <property type="match status" value="1"/>
</dbReference>
<reference evidence="10" key="2">
    <citation type="submission" date="2017-10" db="EMBL/GenBank/DDBJ databases">
        <title>Ladona fulva Genome sequencing and assembly.</title>
        <authorList>
            <person name="Murali S."/>
            <person name="Richards S."/>
            <person name="Bandaranaike D."/>
            <person name="Bellair M."/>
            <person name="Blankenburg K."/>
            <person name="Chao H."/>
            <person name="Dinh H."/>
            <person name="Doddapaneni H."/>
            <person name="Dugan-Rocha S."/>
            <person name="Elkadiri S."/>
            <person name="Gnanaolivu R."/>
            <person name="Hernandez B."/>
            <person name="Skinner E."/>
            <person name="Javaid M."/>
            <person name="Lee S."/>
            <person name="Li M."/>
            <person name="Ming W."/>
            <person name="Munidasa M."/>
            <person name="Muniz J."/>
            <person name="Nguyen L."/>
            <person name="Hughes D."/>
            <person name="Osuji N."/>
            <person name="Pu L.-L."/>
            <person name="Puazo M."/>
            <person name="Qu C."/>
            <person name="Quiroz J."/>
            <person name="Raj R."/>
            <person name="Weissenberger G."/>
            <person name="Xin Y."/>
            <person name="Zou X."/>
            <person name="Han Y."/>
            <person name="Worley K."/>
            <person name="Muzny D."/>
            <person name="Gibbs R."/>
        </authorList>
    </citation>
    <scope>NUCLEOTIDE SEQUENCE</scope>
    <source>
        <strain evidence="10">Sampled in the wild</strain>
    </source>
</reference>
<dbReference type="InterPro" id="IPR041373">
    <property type="entry name" value="RT_RNaseH"/>
</dbReference>
<dbReference type="EC" id="2.7.7.49" evidence="1"/>
<dbReference type="SUPFAM" id="SSF53098">
    <property type="entry name" value="Ribonuclease H-like"/>
    <property type="match status" value="1"/>
</dbReference>
<keyword evidence="4" id="KW-0540">Nuclease</keyword>
<dbReference type="PROSITE" id="PS50994">
    <property type="entry name" value="INTEGRASE"/>
    <property type="match status" value="1"/>
</dbReference>
<dbReference type="Gene3D" id="3.30.420.10">
    <property type="entry name" value="Ribonuclease H-like superfamily/Ribonuclease H"/>
    <property type="match status" value="1"/>
</dbReference>
<evidence type="ECO:0000313" key="11">
    <source>
        <dbReference type="Proteomes" id="UP000792457"/>
    </source>
</evidence>
<name>A0A8K0K7Q3_LADFU</name>
<keyword evidence="6" id="KW-0378">Hydrolase</keyword>
<dbReference type="InterPro" id="IPR050951">
    <property type="entry name" value="Retrovirus_Pol_polyprotein"/>
</dbReference>
<dbReference type="Pfam" id="PF17917">
    <property type="entry name" value="RT_RNaseH"/>
    <property type="match status" value="1"/>
</dbReference>
<dbReference type="GO" id="GO:0004519">
    <property type="term" value="F:endonuclease activity"/>
    <property type="evidence" value="ECO:0007669"/>
    <property type="project" value="UniProtKB-KW"/>
</dbReference>
<evidence type="ECO:0000259" key="9">
    <source>
        <dbReference type="PROSITE" id="PS50994"/>
    </source>
</evidence>